<evidence type="ECO:0000313" key="1">
    <source>
        <dbReference type="EMBL" id="CAA9512419.1"/>
    </source>
</evidence>
<dbReference type="AlphaFoldDB" id="A0A6J4T3V8"/>
<sequence length="66" mass="7509">AGRSCPCEYAQSEKRSHGQCFLKALREGRAAHGPCRRRQRTARGVRHGRRDAFAQDVRGFARKARL</sequence>
<feature type="non-terminal residue" evidence="1">
    <location>
        <position position="66"/>
    </location>
</feature>
<proteinExistence type="predicted"/>
<gene>
    <name evidence="1" type="ORF">AVDCRST_MAG91-1712</name>
</gene>
<feature type="non-terminal residue" evidence="1">
    <location>
        <position position="1"/>
    </location>
</feature>
<reference evidence="1" key="1">
    <citation type="submission" date="2020-02" db="EMBL/GenBank/DDBJ databases">
        <authorList>
            <person name="Meier V. D."/>
        </authorList>
    </citation>
    <scope>NUCLEOTIDE SEQUENCE</scope>
    <source>
        <strain evidence="1">AVDCRST_MAG91</strain>
    </source>
</reference>
<protein>
    <submittedName>
        <fullName evidence="1">Uncharacterized protein</fullName>
    </submittedName>
</protein>
<accession>A0A6J4T3V8</accession>
<organism evidence="1">
    <name type="scientific">uncultured Sphingomonadaceae bacterium</name>
    <dbReference type="NCBI Taxonomy" id="169976"/>
    <lineage>
        <taxon>Bacteria</taxon>
        <taxon>Pseudomonadati</taxon>
        <taxon>Pseudomonadota</taxon>
        <taxon>Alphaproteobacteria</taxon>
        <taxon>Sphingomonadales</taxon>
        <taxon>Sphingomonadaceae</taxon>
        <taxon>environmental samples</taxon>
    </lineage>
</organism>
<dbReference type="EMBL" id="CADCVX010000329">
    <property type="protein sequence ID" value="CAA9512419.1"/>
    <property type="molecule type" value="Genomic_DNA"/>
</dbReference>
<name>A0A6J4T3V8_9SPHN</name>